<gene>
    <name evidence="8" type="ORF">CJ030_MR0G024266</name>
</gene>
<evidence type="ECO:0000313" key="9">
    <source>
        <dbReference type="Proteomes" id="UP000516437"/>
    </source>
</evidence>
<organism evidence="8 9">
    <name type="scientific">Morella rubra</name>
    <name type="common">Chinese bayberry</name>
    <dbReference type="NCBI Taxonomy" id="262757"/>
    <lineage>
        <taxon>Eukaryota</taxon>
        <taxon>Viridiplantae</taxon>
        <taxon>Streptophyta</taxon>
        <taxon>Embryophyta</taxon>
        <taxon>Tracheophyta</taxon>
        <taxon>Spermatophyta</taxon>
        <taxon>Magnoliopsida</taxon>
        <taxon>eudicotyledons</taxon>
        <taxon>Gunneridae</taxon>
        <taxon>Pentapetalae</taxon>
        <taxon>rosids</taxon>
        <taxon>fabids</taxon>
        <taxon>Fagales</taxon>
        <taxon>Myricaceae</taxon>
        <taxon>Morella</taxon>
    </lineage>
</organism>
<evidence type="ECO:0000256" key="1">
    <source>
        <dbReference type="ARBA" id="ARBA00004123"/>
    </source>
</evidence>
<proteinExistence type="predicted"/>
<dbReference type="Gene3D" id="1.10.10.60">
    <property type="entry name" value="Homeodomain-like"/>
    <property type="match status" value="2"/>
</dbReference>
<accession>A0A6A1UFS1</accession>
<comment type="caution">
    <text evidence="8">The sequence shown here is derived from an EMBL/GenBank/DDBJ whole genome shotgun (WGS) entry which is preliminary data.</text>
</comment>
<dbReference type="CDD" id="cd00167">
    <property type="entry name" value="SANT"/>
    <property type="match status" value="2"/>
</dbReference>
<dbReference type="AlphaFoldDB" id="A0A6A1UFS1"/>
<dbReference type="PANTHER" id="PTHR47998">
    <property type="entry name" value="TRANSCRIPTION FACTOR MYB51-LIKE ISOFORM X1"/>
    <property type="match status" value="1"/>
</dbReference>
<dbReference type="SUPFAM" id="SSF46689">
    <property type="entry name" value="Homeodomain-like"/>
    <property type="match status" value="1"/>
</dbReference>
<dbReference type="InterPro" id="IPR017930">
    <property type="entry name" value="Myb_dom"/>
</dbReference>
<dbReference type="GO" id="GO:0006355">
    <property type="term" value="P:regulation of DNA-templated transcription"/>
    <property type="evidence" value="ECO:0007669"/>
    <property type="project" value="TreeGrafter"/>
</dbReference>
<evidence type="ECO:0000313" key="8">
    <source>
        <dbReference type="EMBL" id="KAB1199375.1"/>
    </source>
</evidence>
<dbReference type="GO" id="GO:0005634">
    <property type="term" value="C:nucleus"/>
    <property type="evidence" value="ECO:0007669"/>
    <property type="project" value="UniProtKB-SubCell"/>
</dbReference>
<evidence type="ECO:0000256" key="3">
    <source>
        <dbReference type="ARBA" id="ARBA00023125"/>
    </source>
</evidence>
<feature type="domain" description="HTH myb-type" evidence="7">
    <location>
        <begin position="60"/>
        <end position="114"/>
    </location>
</feature>
<dbReference type="FunFam" id="1.10.10.60:FF:000001">
    <property type="entry name" value="MYB-related transcription factor"/>
    <property type="match status" value="1"/>
</dbReference>
<dbReference type="InterPro" id="IPR001005">
    <property type="entry name" value="SANT/Myb"/>
</dbReference>
<evidence type="ECO:0000259" key="7">
    <source>
        <dbReference type="PROSITE" id="PS51294"/>
    </source>
</evidence>
<dbReference type="Proteomes" id="UP000516437">
    <property type="component" value="Unassembled WGS sequence"/>
</dbReference>
<dbReference type="PROSITE" id="PS51294">
    <property type="entry name" value="HTH_MYB"/>
    <property type="match status" value="2"/>
</dbReference>
<dbReference type="InterPro" id="IPR015495">
    <property type="entry name" value="Myb_TF_plants"/>
</dbReference>
<dbReference type="OrthoDB" id="2143914at2759"/>
<protein>
    <submittedName>
        <fullName evidence="8">Transcription factor MYB82</fullName>
    </submittedName>
</protein>
<keyword evidence="9" id="KW-1185">Reference proteome</keyword>
<dbReference type="EMBL" id="RXIC02000471">
    <property type="protein sequence ID" value="KAB1199375.1"/>
    <property type="molecule type" value="Genomic_DNA"/>
</dbReference>
<dbReference type="GO" id="GO:0030154">
    <property type="term" value="P:cell differentiation"/>
    <property type="evidence" value="ECO:0007669"/>
    <property type="project" value="TreeGrafter"/>
</dbReference>
<reference evidence="8 9" key="1">
    <citation type="journal article" date="2019" name="Plant Biotechnol. J.">
        <title>The red bayberry genome and genetic basis of sex determination.</title>
        <authorList>
            <person name="Jia H.M."/>
            <person name="Jia H.J."/>
            <person name="Cai Q.L."/>
            <person name="Wang Y."/>
            <person name="Zhao H.B."/>
            <person name="Yang W.F."/>
            <person name="Wang G.Y."/>
            <person name="Li Y.H."/>
            <person name="Zhan D.L."/>
            <person name="Shen Y.T."/>
            <person name="Niu Q.F."/>
            <person name="Chang L."/>
            <person name="Qiu J."/>
            <person name="Zhao L."/>
            <person name="Xie H.B."/>
            <person name="Fu W.Y."/>
            <person name="Jin J."/>
            <person name="Li X.W."/>
            <person name="Jiao Y."/>
            <person name="Zhou C.C."/>
            <person name="Tu T."/>
            <person name="Chai C.Y."/>
            <person name="Gao J.L."/>
            <person name="Fan L.J."/>
            <person name="van de Weg E."/>
            <person name="Wang J.Y."/>
            <person name="Gao Z.S."/>
        </authorList>
    </citation>
    <scope>NUCLEOTIDE SEQUENCE [LARGE SCALE GENOMIC DNA]</scope>
    <source>
        <tissue evidence="8">Leaves</tissue>
    </source>
</reference>
<evidence type="ECO:0000256" key="2">
    <source>
        <dbReference type="ARBA" id="ARBA00022737"/>
    </source>
</evidence>
<evidence type="ECO:0000256" key="5">
    <source>
        <dbReference type="SAM" id="MobiDB-lite"/>
    </source>
</evidence>
<dbReference type="PANTHER" id="PTHR47998:SF43">
    <property type="entry name" value="TRANSCRIPTION FACTOR MYB82"/>
    <property type="match status" value="1"/>
</dbReference>
<name>A0A6A1UFS1_9ROSI</name>
<dbReference type="Pfam" id="PF00249">
    <property type="entry name" value="Myb_DNA-binding"/>
    <property type="match status" value="2"/>
</dbReference>
<keyword evidence="3" id="KW-0238">DNA-binding</keyword>
<feature type="domain" description="HTH myb-type" evidence="7">
    <location>
        <begin position="7"/>
        <end position="59"/>
    </location>
</feature>
<dbReference type="InterPro" id="IPR009057">
    <property type="entry name" value="Homeodomain-like_sf"/>
</dbReference>
<feature type="domain" description="Myb-like" evidence="6">
    <location>
        <begin position="7"/>
        <end position="59"/>
    </location>
</feature>
<feature type="region of interest" description="Disordered" evidence="5">
    <location>
        <begin position="125"/>
        <end position="158"/>
    </location>
</feature>
<dbReference type="GO" id="GO:0000976">
    <property type="term" value="F:transcription cis-regulatory region binding"/>
    <property type="evidence" value="ECO:0007669"/>
    <property type="project" value="TreeGrafter"/>
</dbReference>
<feature type="domain" description="Myb-like" evidence="6">
    <location>
        <begin position="60"/>
        <end position="110"/>
    </location>
</feature>
<comment type="subcellular location">
    <subcellularLocation>
        <location evidence="1">Nucleus</location>
    </subcellularLocation>
</comment>
<keyword evidence="2" id="KW-0677">Repeat</keyword>
<sequence length="241" mass="28017">MESKSVKPQLKKHLWKPEEDLILKNYVETHGEGNWATVSERSGLRRGGKSCRLRWKNYLRPNIKRGEMSKEEEDLIIRMHKLLGNRWSLIAGRLPGRTDNEVKNYWNTHLNKRCLLGKRKTINSDDHYHDDNEETTNNKKKFRQSWHDPEPNGSSCLITTTKLTGLDGRKEEEKEESTVTNPWMDDTSGFNCDIEYPIMSGNNATFVFDDEPLMAYLDSFILFEAFGCDGEKAYAQTRPVK</sequence>
<evidence type="ECO:0000259" key="6">
    <source>
        <dbReference type="PROSITE" id="PS50090"/>
    </source>
</evidence>
<evidence type="ECO:0000256" key="4">
    <source>
        <dbReference type="ARBA" id="ARBA00023242"/>
    </source>
</evidence>
<dbReference type="SMART" id="SM00717">
    <property type="entry name" value="SANT"/>
    <property type="match status" value="2"/>
</dbReference>
<keyword evidence="4" id="KW-0539">Nucleus</keyword>
<dbReference type="PROSITE" id="PS50090">
    <property type="entry name" value="MYB_LIKE"/>
    <property type="match status" value="2"/>
</dbReference>